<name>A0A4R2TM82_9PAST</name>
<dbReference type="SUPFAM" id="SSF46785">
    <property type="entry name" value="Winged helix' DNA-binding domain"/>
    <property type="match status" value="1"/>
</dbReference>
<sequence length="90" mass="10102">MKYANELHTFLLVAESQSFTKAAAQLGVSRAAVSQAIGQLEQQLDLRLFQRTTRKVSLTEAGGQLYRQLSPLLLEIEHKINEVLGSYNRL</sequence>
<dbReference type="PROSITE" id="PS50931">
    <property type="entry name" value="HTH_LYSR"/>
    <property type="match status" value="1"/>
</dbReference>
<dbReference type="Proteomes" id="UP000295763">
    <property type="component" value="Unassembled WGS sequence"/>
</dbReference>
<dbReference type="PRINTS" id="PR00039">
    <property type="entry name" value="HTHLYSR"/>
</dbReference>
<dbReference type="GO" id="GO:0006351">
    <property type="term" value="P:DNA-templated transcription"/>
    <property type="evidence" value="ECO:0007669"/>
    <property type="project" value="TreeGrafter"/>
</dbReference>
<keyword evidence="4" id="KW-0804">Transcription</keyword>
<dbReference type="Pfam" id="PF00126">
    <property type="entry name" value="HTH_1"/>
    <property type="match status" value="1"/>
</dbReference>
<gene>
    <name evidence="6" type="ORF">EDC44_10651</name>
</gene>
<dbReference type="GO" id="GO:0043565">
    <property type="term" value="F:sequence-specific DNA binding"/>
    <property type="evidence" value="ECO:0007669"/>
    <property type="project" value="TreeGrafter"/>
</dbReference>
<keyword evidence="3" id="KW-0238">DNA-binding</keyword>
<dbReference type="EMBL" id="SLYB01000006">
    <property type="protein sequence ID" value="TCP95992.1"/>
    <property type="molecule type" value="Genomic_DNA"/>
</dbReference>
<comment type="caution">
    <text evidence="6">The sequence shown here is derived from an EMBL/GenBank/DDBJ whole genome shotgun (WGS) entry which is preliminary data.</text>
</comment>
<accession>A0A4R2TM82</accession>
<protein>
    <submittedName>
        <fullName evidence="6">Regulatory helix-turn-helix LysR family protein</fullName>
    </submittedName>
</protein>
<dbReference type="PANTHER" id="PTHR30537">
    <property type="entry name" value="HTH-TYPE TRANSCRIPTIONAL REGULATOR"/>
    <property type="match status" value="1"/>
</dbReference>
<evidence type="ECO:0000256" key="1">
    <source>
        <dbReference type="ARBA" id="ARBA00009437"/>
    </source>
</evidence>
<dbReference type="InterPro" id="IPR058163">
    <property type="entry name" value="LysR-type_TF_proteobact-type"/>
</dbReference>
<feature type="domain" description="HTH lysR-type" evidence="5">
    <location>
        <begin position="1"/>
        <end position="59"/>
    </location>
</feature>
<evidence type="ECO:0000259" key="5">
    <source>
        <dbReference type="PROSITE" id="PS50931"/>
    </source>
</evidence>
<dbReference type="InterPro" id="IPR036388">
    <property type="entry name" value="WH-like_DNA-bd_sf"/>
</dbReference>
<dbReference type="FunFam" id="1.10.10.10:FF:000001">
    <property type="entry name" value="LysR family transcriptional regulator"/>
    <property type="match status" value="1"/>
</dbReference>
<dbReference type="InterPro" id="IPR036390">
    <property type="entry name" value="WH_DNA-bd_sf"/>
</dbReference>
<comment type="similarity">
    <text evidence="1">Belongs to the LysR transcriptional regulatory family.</text>
</comment>
<evidence type="ECO:0000256" key="4">
    <source>
        <dbReference type="ARBA" id="ARBA00023163"/>
    </source>
</evidence>
<keyword evidence="2" id="KW-0805">Transcription regulation</keyword>
<evidence type="ECO:0000313" key="7">
    <source>
        <dbReference type="Proteomes" id="UP000295763"/>
    </source>
</evidence>
<dbReference type="GO" id="GO:0003700">
    <property type="term" value="F:DNA-binding transcription factor activity"/>
    <property type="evidence" value="ECO:0007669"/>
    <property type="project" value="InterPro"/>
</dbReference>
<evidence type="ECO:0000256" key="3">
    <source>
        <dbReference type="ARBA" id="ARBA00023125"/>
    </source>
</evidence>
<keyword evidence="7" id="KW-1185">Reference proteome</keyword>
<evidence type="ECO:0000256" key="2">
    <source>
        <dbReference type="ARBA" id="ARBA00023015"/>
    </source>
</evidence>
<evidence type="ECO:0000313" key="6">
    <source>
        <dbReference type="EMBL" id="TCP95992.1"/>
    </source>
</evidence>
<dbReference type="PANTHER" id="PTHR30537:SF5">
    <property type="entry name" value="HTH-TYPE TRANSCRIPTIONAL ACTIVATOR TTDR-RELATED"/>
    <property type="match status" value="1"/>
</dbReference>
<dbReference type="InterPro" id="IPR000847">
    <property type="entry name" value="LysR_HTH_N"/>
</dbReference>
<dbReference type="Gene3D" id="1.10.10.10">
    <property type="entry name" value="Winged helix-like DNA-binding domain superfamily/Winged helix DNA-binding domain"/>
    <property type="match status" value="1"/>
</dbReference>
<proteinExistence type="inferred from homology"/>
<dbReference type="RefSeq" id="WP_243647899.1">
    <property type="nucleotide sequence ID" value="NZ_SLYB01000006.1"/>
</dbReference>
<organism evidence="6 7">
    <name type="scientific">Cricetibacter osteomyelitidis</name>
    <dbReference type="NCBI Taxonomy" id="1521931"/>
    <lineage>
        <taxon>Bacteria</taxon>
        <taxon>Pseudomonadati</taxon>
        <taxon>Pseudomonadota</taxon>
        <taxon>Gammaproteobacteria</taxon>
        <taxon>Pasteurellales</taxon>
        <taxon>Pasteurellaceae</taxon>
        <taxon>Cricetibacter</taxon>
    </lineage>
</organism>
<dbReference type="AlphaFoldDB" id="A0A4R2TM82"/>
<reference evidence="6 7" key="1">
    <citation type="submission" date="2019-03" db="EMBL/GenBank/DDBJ databases">
        <title>Genomic Encyclopedia of Type Strains, Phase IV (KMG-IV): sequencing the most valuable type-strain genomes for metagenomic binning, comparative biology and taxonomic classification.</title>
        <authorList>
            <person name="Goeker M."/>
        </authorList>
    </citation>
    <scope>NUCLEOTIDE SEQUENCE [LARGE SCALE GENOMIC DNA]</scope>
    <source>
        <strain evidence="6 7">DSM 28404</strain>
    </source>
</reference>